<dbReference type="Proteomes" id="UP001372338">
    <property type="component" value="Unassembled WGS sequence"/>
</dbReference>
<gene>
    <name evidence="1" type="ORF">RIF29_08010</name>
</gene>
<proteinExistence type="predicted"/>
<accession>A0AAN9PB34</accession>
<comment type="caution">
    <text evidence="1">The sequence shown here is derived from an EMBL/GenBank/DDBJ whole genome shotgun (WGS) entry which is preliminary data.</text>
</comment>
<reference evidence="1 2" key="1">
    <citation type="submission" date="2024-01" db="EMBL/GenBank/DDBJ databases">
        <title>The genomes of 5 underutilized Papilionoideae crops provide insights into root nodulation and disease resistanc.</title>
        <authorList>
            <person name="Yuan L."/>
        </authorList>
    </citation>
    <scope>NUCLEOTIDE SEQUENCE [LARGE SCALE GENOMIC DNA]</scope>
    <source>
        <strain evidence="1">ZHUSHIDOU_FW_LH</strain>
        <tissue evidence="1">Leaf</tissue>
    </source>
</reference>
<organism evidence="1 2">
    <name type="scientific">Crotalaria pallida</name>
    <name type="common">Smooth rattlebox</name>
    <name type="synonym">Crotalaria striata</name>
    <dbReference type="NCBI Taxonomy" id="3830"/>
    <lineage>
        <taxon>Eukaryota</taxon>
        <taxon>Viridiplantae</taxon>
        <taxon>Streptophyta</taxon>
        <taxon>Embryophyta</taxon>
        <taxon>Tracheophyta</taxon>
        <taxon>Spermatophyta</taxon>
        <taxon>Magnoliopsida</taxon>
        <taxon>eudicotyledons</taxon>
        <taxon>Gunneridae</taxon>
        <taxon>Pentapetalae</taxon>
        <taxon>rosids</taxon>
        <taxon>fabids</taxon>
        <taxon>Fabales</taxon>
        <taxon>Fabaceae</taxon>
        <taxon>Papilionoideae</taxon>
        <taxon>50 kb inversion clade</taxon>
        <taxon>genistoids sensu lato</taxon>
        <taxon>core genistoids</taxon>
        <taxon>Crotalarieae</taxon>
        <taxon>Crotalaria</taxon>
    </lineage>
</organism>
<dbReference type="AlphaFoldDB" id="A0AAN9PB34"/>
<dbReference type="EMBL" id="JAYWIO010000001">
    <property type="protein sequence ID" value="KAK7292233.1"/>
    <property type="molecule type" value="Genomic_DNA"/>
</dbReference>
<name>A0AAN9PB34_CROPI</name>
<sequence>MWTLVAEQFMQHGKKYVVKEATSFHLISSGPTTQHSGRVPSFPFFFVQRLNPFQILFNNLLNISLMAKSKTHCTSIIENGSKNKNAMKNF</sequence>
<evidence type="ECO:0000313" key="2">
    <source>
        <dbReference type="Proteomes" id="UP001372338"/>
    </source>
</evidence>
<keyword evidence="2" id="KW-1185">Reference proteome</keyword>
<evidence type="ECO:0000313" key="1">
    <source>
        <dbReference type="EMBL" id="KAK7292233.1"/>
    </source>
</evidence>
<protein>
    <submittedName>
        <fullName evidence="1">Uncharacterized protein</fullName>
    </submittedName>
</protein>